<accession>A0A1F5GAG2</accession>
<organism evidence="2 3">
    <name type="scientific">Candidatus Curtissbacteria bacterium RIFCSPHIGHO2_01_FULL_40_12</name>
    <dbReference type="NCBI Taxonomy" id="1797710"/>
    <lineage>
        <taxon>Bacteria</taxon>
        <taxon>Candidatus Curtissiibacteriota</taxon>
    </lineage>
</organism>
<dbReference type="Proteomes" id="UP000178577">
    <property type="component" value="Unassembled WGS sequence"/>
</dbReference>
<proteinExistence type="predicted"/>
<name>A0A1F5GAG2_9BACT</name>
<reference evidence="2 3" key="1">
    <citation type="journal article" date="2016" name="Nat. Commun.">
        <title>Thousands of microbial genomes shed light on interconnected biogeochemical processes in an aquifer system.</title>
        <authorList>
            <person name="Anantharaman K."/>
            <person name="Brown C.T."/>
            <person name="Hug L.A."/>
            <person name="Sharon I."/>
            <person name="Castelle C.J."/>
            <person name="Probst A.J."/>
            <person name="Thomas B.C."/>
            <person name="Singh A."/>
            <person name="Wilkins M.J."/>
            <person name="Karaoz U."/>
            <person name="Brodie E.L."/>
            <person name="Williams K.H."/>
            <person name="Hubbard S.S."/>
            <person name="Banfield J.F."/>
        </authorList>
    </citation>
    <scope>NUCLEOTIDE SEQUENCE [LARGE SCALE GENOMIC DNA]</scope>
</reference>
<gene>
    <name evidence="2" type="ORF">A2693_04305</name>
</gene>
<feature type="domain" description="Ribbon-helix-helix protein CopG" evidence="1">
    <location>
        <begin position="6"/>
        <end position="43"/>
    </location>
</feature>
<dbReference type="AlphaFoldDB" id="A0A1F5GAG2"/>
<dbReference type="SUPFAM" id="SSF47598">
    <property type="entry name" value="Ribbon-helix-helix"/>
    <property type="match status" value="1"/>
</dbReference>
<sequence>MDTATVNLSLPKKLLSQIDQQAKKESRSRSEFLREAARVYLKRMTAWNEIFKYGRQKAKELGIKSEEDVYRMIQDYRQGR</sequence>
<dbReference type="EMBL" id="MFAY01000024">
    <property type="protein sequence ID" value="OGD88861.1"/>
    <property type="molecule type" value="Genomic_DNA"/>
</dbReference>
<dbReference type="CDD" id="cd22231">
    <property type="entry name" value="RHH_NikR_HicB-like"/>
    <property type="match status" value="1"/>
</dbReference>
<evidence type="ECO:0000313" key="3">
    <source>
        <dbReference type="Proteomes" id="UP000178577"/>
    </source>
</evidence>
<dbReference type="InterPro" id="IPR002145">
    <property type="entry name" value="CopG"/>
</dbReference>
<dbReference type="InterPro" id="IPR010985">
    <property type="entry name" value="Ribbon_hlx_hlx"/>
</dbReference>
<dbReference type="GO" id="GO:0006355">
    <property type="term" value="P:regulation of DNA-templated transcription"/>
    <property type="evidence" value="ECO:0007669"/>
    <property type="project" value="InterPro"/>
</dbReference>
<evidence type="ECO:0000313" key="2">
    <source>
        <dbReference type="EMBL" id="OGD88861.1"/>
    </source>
</evidence>
<comment type="caution">
    <text evidence="2">The sequence shown here is derived from an EMBL/GenBank/DDBJ whole genome shotgun (WGS) entry which is preliminary data.</text>
</comment>
<dbReference type="InterPro" id="IPR013321">
    <property type="entry name" value="Arc_rbn_hlx_hlx"/>
</dbReference>
<evidence type="ECO:0000259" key="1">
    <source>
        <dbReference type="Pfam" id="PF01402"/>
    </source>
</evidence>
<protein>
    <recommendedName>
        <fullName evidence="1">Ribbon-helix-helix protein CopG domain-containing protein</fullName>
    </recommendedName>
</protein>
<dbReference type="Pfam" id="PF01402">
    <property type="entry name" value="RHH_1"/>
    <property type="match status" value="1"/>
</dbReference>
<dbReference type="Gene3D" id="1.10.1220.10">
    <property type="entry name" value="Met repressor-like"/>
    <property type="match status" value="1"/>
</dbReference>